<accession>A0A2A2JZ77</accession>
<protein>
    <submittedName>
        <fullName evidence="2">Uncharacterized protein</fullName>
    </submittedName>
</protein>
<evidence type="ECO:0000313" key="2">
    <source>
        <dbReference type="EMBL" id="PAV66922.1"/>
    </source>
</evidence>
<comment type="caution">
    <text evidence="2">The sequence shown here is derived from an EMBL/GenBank/DDBJ whole genome shotgun (WGS) entry which is preliminary data.</text>
</comment>
<proteinExistence type="predicted"/>
<feature type="region of interest" description="Disordered" evidence="1">
    <location>
        <begin position="1"/>
        <end position="61"/>
    </location>
</feature>
<evidence type="ECO:0000313" key="3">
    <source>
        <dbReference type="Proteomes" id="UP000218231"/>
    </source>
</evidence>
<evidence type="ECO:0000256" key="1">
    <source>
        <dbReference type="SAM" id="MobiDB-lite"/>
    </source>
</evidence>
<gene>
    <name evidence="2" type="ORF">WR25_22142</name>
</gene>
<keyword evidence="3" id="KW-1185">Reference proteome</keyword>
<feature type="compositionally biased region" description="Basic and acidic residues" evidence="1">
    <location>
        <begin position="103"/>
        <end position="117"/>
    </location>
</feature>
<feature type="region of interest" description="Disordered" evidence="1">
    <location>
        <begin position="94"/>
        <end position="117"/>
    </location>
</feature>
<sequence length="117" mass="12631">MAPPVDRARRLGVRRAAGYGLMTGPPESSQAARNGISHSAPAPMKRPSGAGYAATPHRGPRTVDHAVALAARRKPLRTQRIIVIAREESEAIDRRGIPSRCQVTHDDATPRSNVREP</sequence>
<reference evidence="2 3" key="1">
    <citation type="journal article" date="2017" name="Curr. Biol.">
        <title>Genome architecture and evolution of a unichromosomal asexual nematode.</title>
        <authorList>
            <person name="Fradin H."/>
            <person name="Zegar C."/>
            <person name="Gutwein M."/>
            <person name="Lucas J."/>
            <person name="Kovtun M."/>
            <person name="Corcoran D."/>
            <person name="Baugh L.R."/>
            <person name="Kiontke K."/>
            <person name="Gunsalus K."/>
            <person name="Fitch D.H."/>
            <person name="Piano F."/>
        </authorList>
    </citation>
    <scope>NUCLEOTIDE SEQUENCE [LARGE SCALE GENOMIC DNA]</scope>
    <source>
        <strain evidence="2">PF1309</strain>
    </source>
</reference>
<dbReference type="Proteomes" id="UP000218231">
    <property type="component" value="Unassembled WGS sequence"/>
</dbReference>
<dbReference type="AlphaFoldDB" id="A0A2A2JZ77"/>
<dbReference type="EMBL" id="LIAE01010020">
    <property type="protein sequence ID" value="PAV66922.1"/>
    <property type="molecule type" value="Genomic_DNA"/>
</dbReference>
<organism evidence="2 3">
    <name type="scientific">Diploscapter pachys</name>
    <dbReference type="NCBI Taxonomy" id="2018661"/>
    <lineage>
        <taxon>Eukaryota</taxon>
        <taxon>Metazoa</taxon>
        <taxon>Ecdysozoa</taxon>
        <taxon>Nematoda</taxon>
        <taxon>Chromadorea</taxon>
        <taxon>Rhabditida</taxon>
        <taxon>Rhabditina</taxon>
        <taxon>Rhabditomorpha</taxon>
        <taxon>Rhabditoidea</taxon>
        <taxon>Rhabditidae</taxon>
        <taxon>Diploscapter</taxon>
    </lineage>
</organism>
<name>A0A2A2JZ77_9BILA</name>